<dbReference type="EMBL" id="BARS01022393">
    <property type="protein sequence ID" value="GAG13501.1"/>
    <property type="molecule type" value="Genomic_DNA"/>
</dbReference>
<sequence>MNVEVLMTPHRALMVASNGSETQVFDWLEDADSVIDFLVYHVGEATSDEFSYLAGCESLL</sequence>
<gene>
    <name evidence="1" type="ORF">S01H1_35810</name>
</gene>
<protein>
    <submittedName>
        <fullName evidence="1">Uncharacterized protein</fullName>
    </submittedName>
</protein>
<accession>X0WLE7</accession>
<name>X0WLE7_9ZZZZ</name>
<proteinExistence type="predicted"/>
<dbReference type="AlphaFoldDB" id="X0WLE7"/>
<comment type="caution">
    <text evidence="1">The sequence shown here is derived from an EMBL/GenBank/DDBJ whole genome shotgun (WGS) entry which is preliminary data.</text>
</comment>
<reference evidence="1" key="1">
    <citation type="journal article" date="2014" name="Front. Microbiol.">
        <title>High frequency of phylogenetically diverse reductive dehalogenase-homologous genes in deep subseafloor sedimentary metagenomes.</title>
        <authorList>
            <person name="Kawai M."/>
            <person name="Futagami T."/>
            <person name="Toyoda A."/>
            <person name="Takaki Y."/>
            <person name="Nishi S."/>
            <person name="Hori S."/>
            <person name="Arai W."/>
            <person name="Tsubouchi T."/>
            <person name="Morono Y."/>
            <person name="Uchiyama I."/>
            <person name="Ito T."/>
            <person name="Fujiyama A."/>
            <person name="Inagaki F."/>
            <person name="Takami H."/>
        </authorList>
    </citation>
    <scope>NUCLEOTIDE SEQUENCE</scope>
    <source>
        <strain evidence="1">Expedition CK06-06</strain>
    </source>
</reference>
<organism evidence="1">
    <name type="scientific">marine sediment metagenome</name>
    <dbReference type="NCBI Taxonomy" id="412755"/>
    <lineage>
        <taxon>unclassified sequences</taxon>
        <taxon>metagenomes</taxon>
        <taxon>ecological metagenomes</taxon>
    </lineage>
</organism>
<evidence type="ECO:0000313" key="1">
    <source>
        <dbReference type="EMBL" id="GAG13501.1"/>
    </source>
</evidence>